<dbReference type="RefSeq" id="WP_068772972.1">
    <property type="nucleotide sequence ID" value="NZ_CP109796.1"/>
</dbReference>
<evidence type="ECO:0000313" key="3">
    <source>
        <dbReference type="Proteomes" id="UP000078486"/>
    </source>
</evidence>
<dbReference type="InterPro" id="IPR043129">
    <property type="entry name" value="ATPase_NBD"/>
</dbReference>
<evidence type="ECO:0000313" key="2">
    <source>
        <dbReference type="EMBL" id="OAM87198.1"/>
    </source>
</evidence>
<dbReference type="OrthoDB" id="9807195at2"/>
<dbReference type="InterPro" id="IPR050273">
    <property type="entry name" value="GppA/Ppx_hydrolase"/>
</dbReference>
<dbReference type="InterPro" id="IPR003695">
    <property type="entry name" value="Ppx_GppA_N"/>
</dbReference>
<dbReference type="Pfam" id="PF02541">
    <property type="entry name" value="Ppx-GppA"/>
    <property type="match status" value="1"/>
</dbReference>
<protein>
    <recommendedName>
        <fullName evidence="1">Ppx/GppA phosphatase N-terminal domain-containing protein</fullName>
    </recommendedName>
</protein>
<keyword evidence="3" id="KW-1185">Reference proteome</keyword>
<proteinExistence type="predicted"/>
<dbReference type="Proteomes" id="UP000078486">
    <property type="component" value="Unassembled WGS sequence"/>
</dbReference>
<comment type="caution">
    <text evidence="2">The sequence shown here is derived from an EMBL/GenBank/DDBJ whole genome shotgun (WGS) entry which is preliminary data.</text>
</comment>
<sequence length="316" mass="33406">MSLVTIIDIGSNSIKNLVASRERPGAPVAALKMRTIEARISAGISQAAPSLTEEGMARGLEAVQNLLADSVGLPPHPVVLVATSAVRDAANGDEFRRRVREATGHTVRLLSGQEEAALIGRGLLSDPVLSGLRDFHVFDLGGGSLECLAFAGREIRHAASLQLGCVRLTERCIPDPAAPILRDALIRVAGITREVFAKSGFPAALPDGATAVGTGGTLTTARAILGALENKALPDTSPRLPVERLRALLLDLASQTLAERRRVPAMPPGRADVFPAALMTLVTIAELGGFDIYHHSLRNLRWGLADESLMPFPNPL</sequence>
<accession>A0A178IBR0</accession>
<dbReference type="CDD" id="cd24054">
    <property type="entry name" value="ASKHA_NBD_AaPPX-GppA_MtPPX2-like"/>
    <property type="match status" value="1"/>
</dbReference>
<dbReference type="Gene3D" id="3.30.420.150">
    <property type="entry name" value="Exopolyphosphatase. Domain 2"/>
    <property type="match status" value="1"/>
</dbReference>
<dbReference type="PANTHER" id="PTHR30005">
    <property type="entry name" value="EXOPOLYPHOSPHATASE"/>
    <property type="match status" value="1"/>
</dbReference>
<dbReference type="STRING" id="1184151.AW736_24855"/>
<reference evidence="2 3" key="1">
    <citation type="submission" date="2016-01" db="EMBL/GenBank/DDBJ databases">
        <title>High potential of lignocellulose degradation of a new Verrucomicrobia species.</title>
        <authorList>
            <person name="Wang Y."/>
            <person name="Shi Y."/>
            <person name="Qiu Z."/>
            <person name="Liu S."/>
            <person name="Yang H."/>
        </authorList>
    </citation>
    <scope>NUCLEOTIDE SEQUENCE [LARGE SCALE GENOMIC DNA]</scope>
    <source>
        <strain evidence="2 3">TSB47</strain>
    </source>
</reference>
<dbReference type="GO" id="GO:0016462">
    <property type="term" value="F:pyrophosphatase activity"/>
    <property type="evidence" value="ECO:0007669"/>
    <property type="project" value="TreeGrafter"/>
</dbReference>
<feature type="domain" description="Ppx/GppA phosphatase N-terminal" evidence="1">
    <location>
        <begin position="31"/>
        <end position="304"/>
    </location>
</feature>
<gene>
    <name evidence="2" type="ORF">AW736_24855</name>
</gene>
<dbReference type="EMBL" id="LRRQ01000179">
    <property type="protein sequence ID" value="OAM87198.1"/>
    <property type="molecule type" value="Genomic_DNA"/>
</dbReference>
<name>A0A178IBR0_9BACT</name>
<organism evidence="2 3">
    <name type="scientific">Termitidicoccus mucosus</name>
    <dbReference type="NCBI Taxonomy" id="1184151"/>
    <lineage>
        <taxon>Bacteria</taxon>
        <taxon>Pseudomonadati</taxon>
        <taxon>Verrucomicrobiota</taxon>
        <taxon>Opitutia</taxon>
        <taxon>Opitutales</taxon>
        <taxon>Opitutaceae</taxon>
        <taxon>Termitidicoccus</taxon>
    </lineage>
</organism>
<evidence type="ECO:0000259" key="1">
    <source>
        <dbReference type="Pfam" id="PF02541"/>
    </source>
</evidence>
<dbReference type="AlphaFoldDB" id="A0A178IBR0"/>
<dbReference type="SUPFAM" id="SSF53067">
    <property type="entry name" value="Actin-like ATPase domain"/>
    <property type="match status" value="2"/>
</dbReference>
<dbReference type="PANTHER" id="PTHR30005:SF0">
    <property type="entry name" value="RETROGRADE REGULATION PROTEIN 2"/>
    <property type="match status" value="1"/>
</dbReference>
<dbReference type="Gene3D" id="3.30.420.40">
    <property type="match status" value="1"/>
</dbReference>